<dbReference type="InterPro" id="IPR050615">
    <property type="entry name" value="ATP-dep_DNA_Helicase"/>
</dbReference>
<dbReference type="EMBL" id="MN577567">
    <property type="protein sequence ID" value="QGT50102.1"/>
    <property type="molecule type" value="Genomic_DNA"/>
</dbReference>
<evidence type="ECO:0000313" key="7">
    <source>
        <dbReference type="EMBL" id="QGT50102.1"/>
    </source>
</evidence>
<dbReference type="AlphaFoldDB" id="A0A650EKY5"/>
<keyword evidence="2" id="KW-0378">Hydrolase</keyword>
<accession>A0A650EKY5</accession>
<dbReference type="InterPro" id="IPR011335">
    <property type="entry name" value="Restrct_endonuc-II-like"/>
</dbReference>
<keyword evidence="1" id="KW-0547">Nucleotide-binding</keyword>
<dbReference type="GO" id="GO:0005524">
    <property type="term" value="F:ATP binding"/>
    <property type="evidence" value="ECO:0007669"/>
    <property type="project" value="UniProtKB-KW"/>
</dbReference>
<evidence type="ECO:0000256" key="2">
    <source>
        <dbReference type="ARBA" id="ARBA00022801"/>
    </source>
</evidence>
<dbReference type="Pfam" id="PF13156">
    <property type="entry name" value="Mrr_cat_2"/>
    <property type="match status" value="1"/>
</dbReference>
<evidence type="ECO:0000256" key="3">
    <source>
        <dbReference type="ARBA" id="ARBA00022806"/>
    </source>
</evidence>
<gene>
    <name evidence="7" type="ORF">Helico4rc_2220</name>
</gene>
<evidence type="ECO:0000259" key="5">
    <source>
        <dbReference type="Pfam" id="PF04851"/>
    </source>
</evidence>
<dbReference type="PANTHER" id="PTHR11274">
    <property type="entry name" value="RAD25/XP-B DNA REPAIR HELICASE"/>
    <property type="match status" value="1"/>
</dbReference>
<keyword evidence="3" id="KW-0347">Helicase</keyword>
<dbReference type="SUPFAM" id="SSF52980">
    <property type="entry name" value="Restriction endonuclease-like"/>
    <property type="match status" value="1"/>
</dbReference>
<sequence length="278" mass="31565">MSFNEVLKQLQSNNITDTAKEQGTLFEKLIKKILQTSPLFTTRFKEVYLWNEFSAKYNLKSQDIGIDIMAITHDNEYVSIQCKCFDSKHILQQNDLKNFLGIDRLFDAHNNFICDIAEKLIFHTCEIESSNYQKAITQSTNAKSYSYYHLAQELGINWNSLNHKNIESSIENLSLEGKKSLRDYQKQALEAIKHTFLEQNKPRAKVIMACGTGKSLLSIRAIDSIIQKGEICVFFAPSLALINQMLKDFFKESSGDYRVFAVCSDSKVGLKVSGGGGK</sequence>
<dbReference type="InterPro" id="IPR006935">
    <property type="entry name" value="Helicase/UvrB_N"/>
</dbReference>
<dbReference type="Pfam" id="PF04851">
    <property type="entry name" value="ResIII"/>
    <property type="match status" value="1"/>
</dbReference>
<evidence type="ECO:0000256" key="4">
    <source>
        <dbReference type="ARBA" id="ARBA00022840"/>
    </source>
</evidence>
<protein>
    <recommendedName>
        <fullName evidence="8">Helicase ATP-binding domain-containing protein</fullName>
    </recommendedName>
</protein>
<dbReference type="Gene3D" id="3.40.50.300">
    <property type="entry name" value="P-loop containing nucleotide triphosphate hydrolases"/>
    <property type="match status" value="1"/>
</dbReference>
<dbReference type="GO" id="GO:0016787">
    <property type="term" value="F:hydrolase activity"/>
    <property type="evidence" value="ECO:0007669"/>
    <property type="project" value="UniProtKB-KW"/>
</dbReference>
<dbReference type="InterPro" id="IPR027417">
    <property type="entry name" value="P-loop_NTPase"/>
</dbReference>
<evidence type="ECO:0000256" key="1">
    <source>
        <dbReference type="ARBA" id="ARBA00022741"/>
    </source>
</evidence>
<evidence type="ECO:0008006" key="8">
    <source>
        <dbReference type="Google" id="ProtNLM"/>
    </source>
</evidence>
<name>A0A650EKY5_9HELI</name>
<evidence type="ECO:0000259" key="6">
    <source>
        <dbReference type="Pfam" id="PF13156"/>
    </source>
</evidence>
<keyword evidence="4" id="KW-0067">ATP-binding</keyword>
<dbReference type="PANTHER" id="PTHR11274:SF0">
    <property type="entry name" value="GENERAL TRANSCRIPTION AND DNA REPAIR FACTOR IIH HELICASE SUBUNIT XPB"/>
    <property type="match status" value="1"/>
</dbReference>
<feature type="domain" description="Mrr-like" evidence="6">
    <location>
        <begin position="36"/>
        <end position="164"/>
    </location>
</feature>
<dbReference type="InterPro" id="IPR039442">
    <property type="entry name" value="Mrr-like_dom"/>
</dbReference>
<organism evidence="7">
    <name type="scientific">uncultured Helicobacter sp</name>
    <dbReference type="NCBI Taxonomy" id="175537"/>
    <lineage>
        <taxon>Bacteria</taxon>
        <taxon>Pseudomonadati</taxon>
        <taxon>Campylobacterota</taxon>
        <taxon>Epsilonproteobacteria</taxon>
        <taxon>Campylobacterales</taxon>
        <taxon>Helicobacteraceae</taxon>
        <taxon>Helicobacter</taxon>
        <taxon>environmental samples</taxon>
    </lineage>
</organism>
<reference evidence="7" key="1">
    <citation type="journal article" date="2020" name="J. ISSAAS">
        <title>Lactobacilli and other gastrointestinal microbiota of Peromyscus leucopus, reservoir host for agents of Lyme disease and other zoonoses in North America.</title>
        <authorList>
            <person name="Milovic A."/>
            <person name="Bassam K."/>
            <person name="Shao H."/>
            <person name="Chatzistamou I."/>
            <person name="Tufts D.M."/>
            <person name="Diuk-Wasser M."/>
            <person name="Barbour A.G."/>
        </authorList>
    </citation>
    <scope>NUCLEOTIDE SEQUENCE</scope>
    <source>
        <strain evidence="7">LL4</strain>
    </source>
</reference>
<dbReference type="SUPFAM" id="SSF52540">
    <property type="entry name" value="P-loop containing nucleoside triphosphate hydrolases"/>
    <property type="match status" value="1"/>
</dbReference>
<dbReference type="GO" id="GO:0004386">
    <property type="term" value="F:helicase activity"/>
    <property type="evidence" value="ECO:0007669"/>
    <property type="project" value="UniProtKB-KW"/>
</dbReference>
<proteinExistence type="predicted"/>
<feature type="domain" description="Helicase/UvrB N-terminal" evidence="5">
    <location>
        <begin position="179"/>
        <end position="257"/>
    </location>
</feature>
<dbReference type="GO" id="GO:0003677">
    <property type="term" value="F:DNA binding"/>
    <property type="evidence" value="ECO:0007669"/>
    <property type="project" value="InterPro"/>
</dbReference>